<keyword evidence="3" id="KW-1185">Reference proteome</keyword>
<evidence type="ECO:0000256" key="1">
    <source>
        <dbReference type="SAM" id="MobiDB-lite"/>
    </source>
</evidence>
<accession>A0A1Y1IES9</accession>
<feature type="region of interest" description="Disordered" evidence="1">
    <location>
        <begin position="694"/>
        <end position="713"/>
    </location>
</feature>
<dbReference type="Proteomes" id="UP000054558">
    <property type="component" value="Unassembled WGS sequence"/>
</dbReference>
<dbReference type="AlphaFoldDB" id="A0A1Y1IES9"/>
<evidence type="ECO:0000313" key="3">
    <source>
        <dbReference type="Proteomes" id="UP000054558"/>
    </source>
</evidence>
<organism evidence="2 3">
    <name type="scientific">Klebsormidium nitens</name>
    <name type="common">Green alga</name>
    <name type="synonym">Ulothrix nitens</name>
    <dbReference type="NCBI Taxonomy" id="105231"/>
    <lineage>
        <taxon>Eukaryota</taxon>
        <taxon>Viridiplantae</taxon>
        <taxon>Streptophyta</taxon>
        <taxon>Klebsormidiophyceae</taxon>
        <taxon>Klebsormidiales</taxon>
        <taxon>Klebsormidiaceae</taxon>
        <taxon>Klebsormidium</taxon>
    </lineage>
</organism>
<protein>
    <submittedName>
        <fullName evidence="2">Uncharacterized protein</fullName>
    </submittedName>
</protein>
<proteinExistence type="predicted"/>
<evidence type="ECO:0000313" key="2">
    <source>
        <dbReference type="EMBL" id="GAQ87949.1"/>
    </source>
</evidence>
<name>A0A1Y1IES9_KLENI</name>
<dbReference type="EMBL" id="DF237338">
    <property type="protein sequence ID" value="GAQ87949.1"/>
    <property type="molecule type" value="Genomic_DNA"/>
</dbReference>
<sequence length="713" mass="80441">MEKDFKLSDKLEASEYIVRMVRFLREELSALEDLLILLDKFETAISAAPPELTKRFKLRIPDRRIPGLPDTESPITVDNIKEVSDRLRTEFRTKSGSLASLTYVSQTYKVCCVTYSHILIDLLGLSTPPLPILKSMIQTDIPKSLKGSSTWIEKVPTEEPVDRAFARMILLYPDLYKKASAIKEKYEERRKGAPPKSTPKVQVDPLVLGLREFGRPIVRDAIVMSYALERAIRELESTGNLSGDNDCLDYHRRVYEFYTNAMDADSAGYNGIVARKADPLTEAMKRASVVQNKSVTLHGKQAFYPRRFLDAFLGAHDEITTGTMFFLFVDVVKMMREVLIKKEQQQDYAITRNKLIKIGNLNAANRIPYPAHSLRATNIELRHVPSSDMDPKNIRNMAMLVKTMFKNEDGLMRAVGSYITRLRITMEYGHDPNGECDSRLLFFSLRDFPITCDNERDPVSYEALKPFVARDSIVYEFSPDGSTTCWDAASLYMTLCAMRDRAGGRGPYRHPIHGCIVPFPNVELVYLTACTSGPLMKAAMKKMLWDIATAAIAGTGVVVTCLATYQLCVEPVTLLHPLQRLVGVTVTDDLAKTILHATVTSAGMLSAIHSGVAGYRAKRQRDKQQEYGRRLVKKKASESKWAVYGELKRKRRGKRSEDGAHFARPSGSLRKQMAILTLRRRGLPNELIREIGRRAELPGMEETPQKRTRASPS</sequence>
<gene>
    <name evidence="2" type="ORF">KFL_003890200</name>
</gene>
<reference evidence="2 3" key="1">
    <citation type="journal article" date="2014" name="Nat. Commun.">
        <title>Klebsormidium flaccidum genome reveals primary factors for plant terrestrial adaptation.</title>
        <authorList>
            <person name="Hori K."/>
            <person name="Maruyama F."/>
            <person name="Fujisawa T."/>
            <person name="Togashi T."/>
            <person name="Yamamoto N."/>
            <person name="Seo M."/>
            <person name="Sato S."/>
            <person name="Yamada T."/>
            <person name="Mori H."/>
            <person name="Tajima N."/>
            <person name="Moriyama T."/>
            <person name="Ikeuchi M."/>
            <person name="Watanabe M."/>
            <person name="Wada H."/>
            <person name="Kobayashi K."/>
            <person name="Saito M."/>
            <person name="Masuda T."/>
            <person name="Sasaki-Sekimoto Y."/>
            <person name="Mashiguchi K."/>
            <person name="Awai K."/>
            <person name="Shimojima M."/>
            <person name="Masuda S."/>
            <person name="Iwai M."/>
            <person name="Nobusawa T."/>
            <person name="Narise T."/>
            <person name="Kondo S."/>
            <person name="Saito H."/>
            <person name="Sato R."/>
            <person name="Murakawa M."/>
            <person name="Ihara Y."/>
            <person name="Oshima-Yamada Y."/>
            <person name="Ohtaka K."/>
            <person name="Satoh M."/>
            <person name="Sonobe K."/>
            <person name="Ishii M."/>
            <person name="Ohtani R."/>
            <person name="Kanamori-Sato M."/>
            <person name="Honoki R."/>
            <person name="Miyazaki D."/>
            <person name="Mochizuki H."/>
            <person name="Umetsu J."/>
            <person name="Higashi K."/>
            <person name="Shibata D."/>
            <person name="Kamiya Y."/>
            <person name="Sato N."/>
            <person name="Nakamura Y."/>
            <person name="Tabata S."/>
            <person name="Ida S."/>
            <person name="Kurokawa K."/>
            <person name="Ohta H."/>
        </authorList>
    </citation>
    <scope>NUCLEOTIDE SEQUENCE [LARGE SCALE GENOMIC DNA]</scope>
    <source>
        <strain evidence="2 3">NIES-2285</strain>
    </source>
</reference>